<evidence type="ECO:0000313" key="3">
    <source>
        <dbReference type="Proteomes" id="UP001153269"/>
    </source>
</evidence>
<organism evidence="2 3">
    <name type="scientific">Pleuronectes platessa</name>
    <name type="common">European plaice</name>
    <dbReference type="NCBI Taxonomy" id="8262"/>
    <lineage>
        <taxon>Eukaryota</taxon>
        <taxon>Metazoa</taxon>
        <taxon>Chordata</taxon>
        <taxon>Craniata</taxon>
        <taxon>Vertebrata</taxon>
        <taxon>Euteleostomi</taxon>
        <taxon>Actinopterygii</taxon>
        <taxon>Neopterygii</taxon>
        <taxon>Teleostei</taxon>
        <taxon>Neoteleostei</taxon>
        <taxon>Acanthomorphata</taxon>
        <taxon>Carangaria</taxon>
        <taxon>Pleuronectiformes</taxon>
        <taxon>Pleuronectoidei</taxon>
        <taxon>Pleuronectidae</taxon>
        <taxon>Pleuronectes</taxon>
    </lineage>
</organism>
<name>A0A9N7YE95_PLEPL</name>
<evidence type="ECO:0000256" key="1">
    <source>
        <dbReference type="SAM" id="MobiDB-lite"/>
    </source>
</evidence>
<dbReference type="EMBL" id="CADEAL010001037">
    <property type="protein sequence ID" value="CAB1428295.1"/>
    <property type="molecule type" value="Genomic_DNA"/>
</dbReference>
<evidence type="ECO:0000313" key="2">
    <source>
        <dbReference type="EMBL" id="CAB1428295.1"/>
    </source>
</evidence>
<dbReference type="Proteomes" id="UP001153269">
    <property type="component" value="Unassembled WGS sequence"/>
</dbReference>
<reference evidence="2" key="1">
    <citation type="submission" date="2020-03" db="EMBL/GenBank/DDBJ databases">
        <authorList>
            <person name="Weist P."/>
        </authorList>
    </citation>
    <scope>NUCLEOTIDE SEQUENCE</scope>
</reference>
<dbReference type="AlphaFoldDB" id="A0A9N7YE95"/>
<sequence>MSRTRHNNIPHPLWNKAFLSAQLTGSTSPQLGSQTGTRAPPQPEGVCSLNSWWRLTVSRRLHLVPKKPMPQTCSLLSSRDEVMVESCSSTAAMCSAALQLRADLGSEPTWKQATGLGSNECLRCVCKHWRPEIEPGPRSTEAEEPAETSESSDLRTAWHRNSEEHGFITQGKQEVDLQDKSERPLRFFVPVRFSGRHSEEVPQTTHGR</sequence>
<gene>
    <name evidence="2" type="ORF">PLEPLA_LOCUS16261</name>
</gene>
<protein>
    <submittedName>
        <fullName evidence="2">Uncharacterized protein</fullName>
    </submittedName>
</protein>
<proteinExistence type="predicted"/>
<comment type="caution">
    <text evidence="2">The sequence shown here is derived from an EMBL/GenBank/DDBJ whole genome shotgun (WGS) entry which is preliminary data.</text>
</comment>
<feature type="region of interest" description="Disordered" evidence="1">
    <location>
        <begin position="133"/>
        <end position="181"/>
    </location>
</feature>
<accession>A0A9N7YE95</accession>
<keyword evidence="3" id="KW-1185">Reference proteome</keyword>